<name>A0ACC1X5T6_MELAZ</name>
<proteinExistence type="predicted"/>
<evidence type="ECO:0000313" key="1">
    <source>
        <dbReference type="EMBL" id="KAJ4706453.1"/>
    </source>
</evidence>
<dbReference type="EMBL" id="CM051404">
    <property type="protein sequence ID" value="KAJ4706453.1"/>
    <property type="molecule type" value="Genomic_DNA"/>
</dbReference>
<accession>A0ACC1X5T6</accession>
<keyword evidence="2" id="KW-1185">Reference proteome</keyword>
<gene>
    <name evidence="1" type="ORF">OWV82_020095</name>
</gene>
<organism evidence="1 2">
    <name type="scientific">Melia azedarach</name>
    <name type="common">Chinaberry tree</name>
    <dbReference type="NCBI Taxonomy" id="155640"/>
    <lineage>
        <taxon>Eukaryota</taxon>
        <taxon>Viridiplantae</taxon>
        <taxon>Streptophyta</taxon>
        <taxon>Embryophyta</taxon>
        <taxon>Tracheophyta</taxon>
        <taxon>Spermatophyta</taxon>
        <taxon>Magnoliopsida</taxon>
        <taxon>eudicotyledons</taxon>
        <taxon>Gunneridae</taxon>
        <taxon>Pentapetalae</taxon>
        <taxon>rosids</taxon>
        <taxon>malvids</taxon>
        <taxon>Sapindales</taxon>
        <taxon>Meliaceae</taxon>
        <taxon>Melia</taxon>
    </lineage>
</organism>
<protein>
    <submittedName>
        <fullName evidence="1">Ring finger protein</fullName>
    </submittedName>
</protein>
<sequence length="399" mass="45707">MNRLWVLDFVVLSMFFRLEAQPNLLQEDSPSKDAVTSSKPSVAVVIGILCALTLILLLLAKFCQGGFSVFSRQPNQPALVRSESRFSGIDKTLIESLPFFRFSSLKGLKEGLECAVCLFKFEDIEILRLLPKCKHAFHIKCIDPWLEKHSSCPLCRLEVNAEDPTIFTYSNSMRFLFNNSALRGDSNIELCVQREEDHRGSSRFSFGSSFRKTKETNKEEQVWLQEEIVDGDHDDEKILHKLMFLNSEMLRFSTPKDIGQYSSSTTRAMENEQIMEIEEMEIKRLFVKKVNTINTTNAGPSVPDSIPSASDSNKVISSRTSRAKDPGDRRSASDITSFSRFQDLGMENRIREASLDGNERMRRHWFSVARRTVQWLADRERRSHQQQSQQNTTEPSLDV</sequence>
<dbReference type="Proteomes" id="UP001164539">
    <property type="component" value="Chromosome 11"/>
</dbReference>
<comment type="caution">
    <text evidence="1">The sequence shown here is derived from an EMBL/GenBank/DDBJ whole genome shotgun (WGS) entry which is preliminary data.</text>
</comment>
<evidence type="ECO:0000313" key="2">
    <source>
        <dbReference type="Proteomes" id="UP001164539"/>
    </source>
</evidence>
<reference evidence="1 2" key="1">
    <citation type="journal article" date="2023" name="Science">
        <title>Complex scaffold remodeling in plant triterpene biosynthesis.</title>
        <authorList>
            <person name="De La Pena R."/>
            <person name="Hodgson H."/>
            <person name="Liu J.C."/>
            <person name="Stephenson M.J."/>
            <person name="Martin A.C."/>
            <person name="Owen C."/>
            <person name="Harkess A."/>
            <person name="Leebens-Mack J."/>
            <person name="Jimenez L.E."/>
            <person name="Osbourn A."/>
            <person name="Sattely E.S."/>
        </authorList>
    </citation>
    <scope>NUCLEOTIDE SEQUENCE [LARGE SCALE GENOMIC DNA]</scope>
    <source>
        <strain evidence="2">cv. JPN11</strain>
        <tissue evidence="1">Leaf</tissue>
    </source>
</reference>